<gene>
    <name evidence="1" type="ORF">B0H16DRAFT_1348740</name>
</gene>
<accession>A0AAD7GLG1</accession>
<evidence type="ECO:0000313" key="1">
    <source>
        <dbReference type="EMBL" id="KAJ7700288.1"/>
    </source>
</evidence>
<proteinExistence type="predicted"/>
<keyword evidence="2" id="KW-1185">Reference proteome</keyword>
<dbReference type="EMBL" id="JARKIB010000555">
    <property type="protein sequence ID" value="KAJ7700288.1"/>
    <property type="molecule type" value="Genomic_DNA"/>
</dbReference>
<comment type="caution">
    <text evidence="1">The sequence shown here is derived from an EMBL/GenBank/DDBJ whole genome shotgun (WGS) entry which is preliminary data.</text>
</comment>
<dbReference type="Proteomes" id="UP001215598">
    <property type="component" value="Unassembled WGS sequence"/>
</dbReference>
<evidence type="ECO:0000313" key="2">
    <source>
        <dbReference type="Proteomes" id="UP001215598"/>
    </source>
</evidence>
<organism evidence="1 2">
    <name type="scientific">Mycena metata</name>
    <dbReference type="NCBI Taxonomy" id="1033252"/>
    <lineage>
        <taxon>Eukaryota</taxon>
        <taxon>Fungi</taxon>
        <taxon>Dikarya</taxon>
        <taxon>Basidiomycota</taxon>
        <taxon>Agaricomycotina</taxon>
        <taxon>Agaricomycetes</taxon>
        <taxon>Agaricomycetidae</taxon>
        <taxon>Agaricales</taxon>
        <taxon>Marasmiineae</taxon>
        <taxon>Mycenaceae</taxon>
        <taxon>Mycena</taxon>
    </lineage>
</organism>
<name>A0AAD7GLG1_9AGAR</name>
<reference evidence="1" key="1">
    <citation type="submission" date="2023-03" db="EMBL/GenBank/DDBJ databases">
        <title>Massive genome expansion in bonnet fungi (Mycena s.s.) driven by repeated elements and novel gene families across ecological guilds.</title>
        <authorList>
            <consortium name="Lawrence Berkeley National Laboratory"/>
            <person name="Harder C.B."/>
            <person name="Miyauchi S."/>
            <person name="Viragh M."/>
            <person name="Kuo A."/>
            <person name="Thoen E."/>
            <person name="Andreopoulos B."/>
            <person name="Lu D."/>
            <person name="Skrede I."/>
            <person name="Drula E."/>
            <person name="Henrissat B."/>
            <person name="Morin E."/>
            <person name="Kohler A."/>
            <person name="Barry K."/>
            <person name="LaButti K."/>
            <person name="Morin E."/>
            <person name="Salamov A."/>
            <person name="Lipzen A."/>
            <person name="Mereny Z."/>
            <person name="Hegedus B."/>
            <person name="Baldrian P."/>
            <person name="Stursova M."/>
            <person name="Weitz H."/>
            <person name="Taylor A."/>
            <person name="Grigoriev I.V."/>
            <person name="Nagy L.G."/>
            <person name="Martin F."/>
            <person name="Kauserud H."/>
        </authorList>
    </citation>
    <scope>NUCLEOTIDE SEQUENCE</scope>
    <source>
        <strain evidence="1">CBHHK182m</strain>
    </source>
</reference>
<sequence length="227" mass="25951">MFGLLNEPIHSSIEKYHGQYDPGSDEYDPLVRFGAQDGLLPGRNAEDSITLRDVVIRWTYPHLELFWNDLSEGVDAFSSLMHPSHYLRALEVPTGTCPMFCIAPEVLVFVGHVCLALQQVLDSLALFLNKSDRQRFTLDVNFRFLRMLESHDSRTEVMFAFSTLQSRVQRADVHIRQYLNSIQKIFTGTISQEKVSSVNSTLSSVRSDFIRGATLPELYKLLAREDY</sequence>
<protein>
    <submittedName>
        <fullName evidence="1">Uncharacterized protein</fullName>
    </submittedName>
</protein>
<dbReference type="AlphaFoldDB" id="A0AAD7GLG1"/>
<feature type="non-terminal residue" evidence="1">
    <location>
        <position position="227"/>
    </location>
</feature>